<evidence type="ECO:0008006" key="3">
    <source>
        <dbReference type="Google" id="ProtNLM"/>
    </source>
</evidence>
<dbReference type="EMBL" id="CP011125">
    <property type="protein sequence ID" value="AKF11699.1"/>
    <property type="molecule type" value="Genomic_DNA"/>
</dbReference>
<sequence length="292" mass="30812">MRFVGGRAVWGSIAATVVLSGASILWGGCSLERVSFAGASRDASAIDAGAGDAGVVGACVPRCADTVAIRCVGTSTVEEDCAPRGARCAMTDGDATCVARTCEPLRTRCDGDVLYTCDADGAHEAPTTCEHGCSEGACVTEAPSCVWSGEIVDEGSYTIDLCGRTDDHRVRADQCEGAASNGEDAQVRLFVSQRRRLRLDLRDVDGPGGVDTVLSLLRRCGDVQSEIECANDVACADADDDLKATPCESGRQPRQSRLELELDPGTYYLLLDSQNRGSFGCGRVELRVRVMN</sequence>
<dbReference type="Proteomes" id="UP000034883">
    <property type="component" value="Chromosome"/>
</dbReference>
<organism evidence="1 2">
    <name type="scientific">Sandaracinus amylolyticus</name>
    <dbReference type="NCBI Taxonomy" id="927083"/>
    <lineage>
        <taxon>Bacteria</taxon>
        <taxon>Pseudomonadati</taxon>
        <taxon>Myxococcota</taxon>
        <taxon>Polyangia</taxon>
        <taxon>Polyangiales</taxon>
        <taxon>Sandaracinaceae</taxon>
        <taxon>Sandaracinus</taxon>
    </lineage>
</organism>
<name>A0A0F6SI74_9BACT</name>
<dbReference type="PROSITE" id="PS51257">
    <property type="entry name" value="PROKAR_LIPOPROTEIN"/>
    <property type="match status" value="1"/>
</dbReference>
<reference evidence="1 2" key="1">
    <citation type="submission" date="2015-03" db="EMBL/GenBank/DDBJ databases">
        <title>Genome assembly of Sandaracinus amylolyticus DSM 53668.</title>
        <authorList>
            <person name="Sharma G."/>
            <person name="Subramanian S."/>
        </authorList>
    </citation>
    <scope>NUCLEOTIDE SEQUENCE [LARGE SCALE GENOMIC DNA]</scope>
    <source>
        <strain evidence="1 2">DSM 53668</strain>
    </source>
</reference>
<evidence type="ECO:0000313" key="1">
    <source>
        <dbReference type="EMBL" id="AKF11699.1"/>
    </source>
</evidence>
<dbReference type="AlphaFoldDB" id="A0A0F6SI74"/>
<protein>
    <recommendedName>
        <fullName evidence="3">Lipoprotein</fullName>
    </recommendedName>
</protein>
<evidence type="ECO:0000313" key="2">
    <source>
        <dbReference type="Proteomes" id="UP000034883"/>
    </source>
</evidence>
<proteinExistence type="predicted"/>
<gene>
    <name evidence="1" type="ORF">DB32_008848</name>
</gene>
<dbReference type="STRING" id="927083.DB32_008848"/>
<keyword evidence="2" id="KW-1185">Reference proteome</keyword>
<dbReference type="KEGG" id="samy:DB32_008848"/>
<accession>A0A0F6SI74</accession>